<sequence length="83" mass="9656">MNIEELLGVLHSQKEIRAFKDWQIIYSVSMSSQYVYIIKSLLFVPIWDESTHRYSAPRNTGLWSWGSKQSRAIVFLTVAMLSC</sequence>
<reference evidence="1" key="1">
    <citation type="submission" date="2019-03" db="EMBL/GenBank/DDBJ databases">
        <title>Single cell metagenomics reveals metabolic interactions within the superorganism composed of flagellate Streblomastix strix and complex community of Bacteroidetes bacteria on its surface.</title>
        <authorList>
            <person name="Treitli S.C."/>
            <person name="Kolisko M."/>
            <person name="Husnik F."/>
            <person name="Keeling P."/>
            <person name="Hampl V."/>
        </authorList>
    </citation>
    <scope>NUCLEOTIDE SEQUENCE</scope>
    <source>
        <strain evidence="1">STM</strain>
    </source>
</reference>
<dbReference type="EMBL" id="SNRY01010654">
    <property type="protein sequence ID" value="KAA6305496.1"/>
    <property type="molecule type" value="Genomic_DNA"/>
</dbReference>
<organism evidence="1">
    <name type="scientific">termite gut metagenome</name>
    <dbReference type="NCBI Taxonomy" id="433724"/>
    <lineage>
        <taxon>unclassified sequences</taxon>
        <taxon>metagenomes</taxon>
        <taxon>organismal metagenomes</taxon>
    </lineage>
</organism>
<name>A0A5J4P7V8_9ZZZZ</name>
<proteinExistence type="predicted"/>
<comment type="caution">
    <text evidence="1">The sequence shown here is derived from an EMBL/GenBank/DDBJ whole genome shotgun (WGS) entry which is preliminary data.</text>
</comment>
<evidence type="ECO:0000313" key="1">
    <source>
        <dbReference type="EMBL" id="KAA6305496.1"/>
    </source>
</evidence>
<protein>
    <submittedName>
        <fullName evidence="1">Uncharacterized protein</fullName>
    </submittedName>
</protein>
<accession>A0A5J4P7V8</accession>
<gene>
    <name evidence="1" type="ORF">EZS27_042852</name>
</gene>
<dbReference type="AlphaFoldDB" id="A0A5J4P7V8"/>